<dbReference type="NCBIfam" id="TIGR02122">
    <property type="entry name" value="TRAP_TAXI"/>
    <property type="match status" value="1"/>
</dbReference>
<dbReference type="PANTHER" id="PTHR42941">
    <property type="entry name" value="SLL1037 PROTEIN"/>
    <property type="match status" value="1"/>
</dbReference>
<dbReference type="SUPFAM" id="SSF51735">
    <property type="entry name" value="NAD(P)-binding Rossmann-fold domains"/>
    <property type="match status" value="1"/>
</dbReference>
<proteinExistence type="predicted"/>
<keyword evidence="1" id="KW-0472">Membrane</keyword>
<dbReference type="InterPro" id="IPR011852">
    <property type="entry name" value="TRAP_TAXI"/>
</dbReference>
<feature type="signal peptide" evidence="2">
    <location>
        <begin position="1"/>
        <end position="25"/>
    </location>
</feature>
<feature type="transmembrane region" description="Helical" evidence="1">
    <location>
        <begin position="451"/>
        <end position="470"/>
    </location>
</feature>
<feature type="transmembrane region" description="Helical" evidence="1">
    <location>
        <begin position="378"/>
        <end position="401"/>
    </location>
</feature>
<dbReference type="EMBL" id="CAADFA010000192">
    <property type="protein sequence ID" value="VFJ57163.1"/>
    <property type="molecule type" value="Genomic_DNA"/>
</dbReference>
<protein>
    <submittedName>
        <fullName evidence="3">TRAP transporter solute receptor, TAXI family</fullName>
    </submittedName>
</protein>
<dbReference type="Gene3D" id="3.40.190.10">
    <property type="entry name" value="Periplasmic binding protein-like II"/>
    <property type="match status" value="2"/>
</dbReference>
<keyword evidence="1" id="KW-1133">Transmembrane helix</keyword>
<dbReference type="EMBL" id="CAADEZ010000032">
    <property type="protein sequence ID" value="VFJ46070.1"/>
    <property type="molecule type" value="Genomic_DNA"/>
</dbReference>
<keyword evidence="2" id="KW-0732">Signal</keyword>
<feature type="chain" id="PRO_5036113332" evidence="2">
    <location>
        <begin position="26"/>
        <end position="996"/>
    </location>
</feature>
<dbReference type="AlphaFoldDB" id="A0A450S353"/>
<dbReference type="PANTHER" id="PTHR42941:SF1">
    <property type="entry name" value="SLL1037 PROTEIN"/>
    <property type="match status" value="1"/>
</dbReference>
<evidence type="ECO:0000256" key="1">
    <source>
        <dbReference type="SAM" id="Phobius"/>
    </source>
</evidence>
<name>A0A450S353_9GAMM</name>
<dbReference type="SUPFAM" id="SSF53850">
    <property type="entry name" value="Periplasmic binding protein-like II"/>
    <property type="match status" value="1"/>
</dbReference>
<evidence type="ECO:0000313" key="3">
    <source>
        <dbReference type="EMBL" id="VFJ46070.1"/>
    </source>
</evidence>
<dbReference type="Gene3D" id="3.40.50.720">
    <property type="entry name" value="NAD(P)-binding Rossmann-like Domain"/>
    <property type="match status" value="1"/>
</dbReference>
<sequence length="996" mass="112686">MKSVKVFFAMISLTWLAMSFHVAVAAEIKIATGSKSGVYYPVGQAISQLLKAKDIDVGVLSTAGSEKNVDMLLQGTADLAIVQSDVLYMMSRANPDESYFKYKEPVKALRGLAALFPEHTQILVRADSDITGVLQLVDKQLYVGKSGSGTYKNATDILSSFGISKNDYISYARDISAKKAIELLLEGKLDAVFDTSGELKINDPGFKGRLKMVSLNKEDQNRIKKNHPYTSFKQVRNHRGEEYGVMFSRALLIAGPEGADVEIRHDTIVRLIEILIDNLEIEIQRTGKNIETFTTGSLIARGITIDLHPAAKAYYQEEGILLNIRALQLMALFLFLMLILALLSHFGVNWKWSIWLRFWGQNRFGTGWRRTVRIWNVLVGNAFAITLWVLFFILLLAVIAILSWEDQYALTHNVHNRFADLHLGELLTWLITFAATGFSQDLFPHSLIGKIAATSIPIIGLGGLVSAFIYSNLKRNQRTDKEARGAHVPRLEDHVIICGWNDRVPALIREITTTNRWVKGRKVIVLSEHEAEKPLEPFGFIPGSAFFCRGISSDYDKLKMVNLEKACCAVVMADHHKIQRGNLRGLYTAVALRKTRPEEEFKIIAELYYDFNESRFRYAEVTKLIPLERVSSYVMAHACMNPGISDLLIRILSFDESQIALFISVAEDKNILKAVKDKTFNDAMRQLRKQNILLLAVYRIPEKGTEHAETELDFRNPSPYFLNPSAQEDSQYMISEKDSLLIIRSNIADTSLEQAWNMALGQNLRNSERRLYGATDEHLLIIGRGKEIRDVVSAVSNSAQSIISISMEENRETEVAVFEQSGTRRLIEKTTDFSLKNLEDLVREHRDIFAKVTRAVILEVSPTDSGLEQEDVIHQDDAELSYAIVLRDLYRELFEIDLHIAAEMRADVNLHLYHDIGIVQPIPINRIIELILARMVFHRGLVSEFFLKAMSYRPDNYKVRLEKQSVATLSEKLNEKLVGTTSGIPSYFSNKIKQLS</sequence>
<evidence type="ECO:0000313" key="4">
    <source>
        <dbReference type="EMBL" id="VFJ57163.1"/>
    </source>
</evidence>
<feature type="transmembrane region" description="Helical" evidence="1">
    <location>
        <begin position="326"/>
        <end position="348"/>
    </location>
</feature>
<accession>A0A450S353</accession>
<evidence type="ECO:0000313" key="5">
    <source>
        <dbReference type="EMBL" id="VFK06414.1"/>
    </source>
</evidence>
<reference evidence="3" key="1">
    <citation type="submission" date="2019-02" db="EMBL/GenBank/DDBJ databases">
        <authorList>
            <person name="Gruber-Vodicka R. H."/>
            <person name="Seah K. B. B."/>
        </authorList>
    </citation>
    <scope>NUCLEOTIDE SEQUENCE</scope>
    <source>
        <strain evidence="3">BECK_BZ163</strain>
        <strain evidence="5">BECK_BZ164</strain>
        <strain evidence="4">BECK_BZ165</strain>
    </source>
</reference>
<keyword evidence="3" id="KW-0675">Receptor</keyword>
<evidence type="ECO:0000256" key="2">
    <source>
        <dbReference type="SAM" id="SignalP"/>
    </source>
</evidence>
<keyword evidence="1" id="KW-0812">Transmembrane</keyword>
<organism evidence="3">
    <name type="scientific">Candidatus Kentrum sp. FM</name>
    <dbReference type="NCBI Taxonomy" id="2126340"/>
    <lineage>
        <taxon>Bacteria</taxon>
        <taxon>Pseudomonadati</taxon>
        <taxon>Pseudomonadota</taxon>
        <taxon>Gammaproteobacteria</taxon>
        <taxon>Candidatus Kentrum</taxon>
    </lineage>
</organism>
<dbReference type="InterPro" id="IPR036291">
    <property type="entry name" value="NAD(P)-bd_dom_sf"/>
</dbReference>
<dbReference type="EMBL" id="CAADFL010000017">
    <property type="protein sequence ID" value="VFK06414.1"/>
    <property type="molecule type" value="Genomic_DNA"/>
</dbReference>
<dbReference type="Pfam" id="PF16868">
    <property type="entry name" value="NMT1_3"/>
    <property type="match status" value="1"/>
</dbReference>
<gene>
    <name evidence="3" type="ORF">BECKFM1743A_GA0114220_1003213</name>
    <name evidence="5" type="ORF">BECKFM1743B_GA0114221_100171</name>
    <name evidence="4" type="ORF">BECKFM1743C_GA0114222_101925</name>
</gene>